<comment type="caution">
    <text evidence="5">The sequence shown here is derived from an EMBL/GenBank/DDBJ whole genome shotgun (WGS) entry which is preliminary data.</text>
</comment>
<evidence type="ECO:0000313" key="5">
    <source>
        <dbReference type="EMBL" id="MDJ1178740.1"/>
    </source>
</evidence>
<evidence type="ECO:0000256" key="3">
    <source>
        <dbReference type="SAM" id="Phobius"/>
    </source>
</evidence>
<evidence type="ECO:0000259" key="4">
    <source>
        <dbReference type="PROSITE" id="PS50885"/>
    </source>
</evidence>
<dbReference type="Gene3D" id="6.10.340.10">
    <property type="match status" value="1"/>
</dbReference>
<dbReference type="PANTHER" id="PTHR43156">
    <property type="entry name" value="STAGE II SPORULATION PROTEIN E-RELATED"/>
    <property type="match status" value="1"/>
</dbReference>
<dbReference type="SUPFAM" id="SSF158472">
    <property type="entry name" value="HAMP domain-like"/>
    <property type="match status" value="1"/>
</dbReference>
<feature type="coiled-coil region" evidence="2">
    <location>
        <begin position="278"/>
        <end position="312"/>
    </location>
</feature>
<keyword evidence="2" id="KW-0175">Coiled coil</keyword>
<evidence type="ECO:0000256" key="1">
    <source>
        <dbReference type="ARBA" id="ARBA00022801"/>
    </source>
</evidence>
<dbReference type="EMBL" id="JAQPOK010000065">
    <property type="protein sequence ID" value="MDJ1178740.1"/>
    <property type="molecule type" value="Genomic_DNA"/>
</dbReference>
<dbReference type="Proteomes" id="UP001231370">
    <property type="component" value="Unassembled WGS sequence"/>
</dbReference>
<keyword evidence="1" id="KW-0378">Hydrolase</keyword>
<feature type="transmembrane region" description="Helical" evidence="3">
    <location>
        <begin position="205"/>
        <end position="226"/>
    </location>
</feature>
<name>A0ABT7BHS6_9CYAN</name>
<dbReference type="Pfam" id="PF07228">
    <property type="entry name" value="SpoIIE"/>
    <property type="match status" value="1"/>
</dbReference>
<protein>
    <submittedName>
        <fullName evidence="5">SpoIIE family protein phosphatase</fullName>
    </submittedName>
</protein>
<sequence>MLISMARWSKVTQSWSLSAKLTAAYSLLITLVAGSLTLSLYLQFQRAQRQAIKERLHDITALSVPQIDSDFHALIVTPSDRVSSYYQITQQRLQEIQAMSDSIKRIYTLRETKEGEIAVIMDYAPPPASIRTIGTPLTPVTPLLADSLENIQEPKVESQFFTNARGELVVYGYAPIINSIGRPDGILAIELDATPVRESEYRARAIASITFFITLPLALLLGWILARHLTAPIAELVEAVERVAQGDRDTHVEVRSQDEVGILAQTFNHMSRQLKTSFETLEAKVVQRTAQLAQANQEITALNHRLQQENVRMGAELEVTRKLQQMILPKPEELSKVLGLEIAGYMKPAAEVGGDYYDVLEQEGRIKIGIGDVTGHGLESGVVMIMVQAAVRALLANNETDPVRFLNALNRTIYNNVERMKTDKNLTFMLLDYHEGILKLSGQHEELILVRAGGIIERIDTIDLGFPIGLDSDISSFIAEEKIHLNPGDIVVLYTDGVTEAENEDGVHYGVHRLCEVLSQNWQKSAEAIRQDIIKDILRHIDQQKIYDDITLLVLKQRQPSY</sequence>
<dbReference type="Pfam" id="PF00672">
    <property type="entry name" value="HAMP"/>
    <property type="match status" value="1"/>
</dbReference>
<dbReference type="SUPFAM" id="SSF81606">
    <property type="entry name" value="PP2C-like"/>
    <property type="match status" value="1"/>
</dbReference>
<keyword evidence="3" id="KW-0812">Transmembrane</keyword>
<dbReference type="InterPro" id="IPR036457">
    <property type="entry name" value="PPM-type-like_dom_sf"/>
</dbReference>
<dbReference type="RefSeq" id="WP_283762052.1">
    <property type="nucleotide sequence ID" value="NZ_JAQPOK010000065.1"/>
</dbReference>
<feature type="domain" description="HAMP" evidence="4">
    <location>
        <begin position="227"/>
        <end position="279"/>
    </location>
</feature>
<dbReference type="SMART" id="SM00331">
    <property type="entry name" value="PP2C_SIG"/>
    <property type="match status" value="1"/>
</dbReference>
<dbReference type="Gene3D" id="3.60.40.10">
    <property type="entry name" value="PPM-type phosphatase domain"/>
    <property type="match status" value="1"/>
</dbReference>
<dbReference type="PROSITE" id="PS50885">
    <property type="entry name" value="HAMP"/>
    <property type="match status" value="1"/>
</dbReference>
<feature type="transmembrane region" description="Helical" evidence="3">
    <location>
        <begin position="23"/>
        <end position="44"/>
    </location>
</feature>
<dbReference type="InterPro" id="IPR052016">
    <property type="entry name" value="Bact_Sigma-Reg"/>
</dbReference>
<keyword evidence="3" id="KW-1133">Transmembrane helix</keyword>
<accession>A0ABT7BHS6</accession>
<gene>
    <name evidence="5" type="ORF">PJF56_07690</name>
</gene>
<dbReference type="SMART" id="SM00304">
    <property type="entry name" value="HAMP"/>
    <property type="match status" value="1"/>
</dbReference>
<dbReference type="InterPro" id="IPR001932">
    <property type="entry name" value="PPM-type_phosphatase-like_dom"/>
</dbReference>
<evidence type="ECO:0000256" key="2">
    <source>
        <dbReference type="SAM" id="Coils"/>
    </source>
</evidence>
<reference evidence="5 6" key="1">
    <citation type="submission" date="2023-01" db="EMBL/GenBank/DDBJ databases">
        <title>Novel diversity within Roseofilum (Cyanobacteria; Desertifilaceae) from marine benthic mats with descriptions of four novel species.</title>
        <authorList>
            <person name="Wang Y."/>
            <person name="Berthold D.E."/>
            <person name="Hu J."/>
            <person name="Lefler F.W."/>
            <person name="Laughinghouse H.D. IV."/>
        </authorList>
    </citation>
    <scope>NUCLEOTIDE SEQUENCE [LARGE SCALE GENOMIC DNA]</scope>
    <source>
        <strain evidence="5 6">BLCC-M91</strain>
    </source>
</reference>
<organism evidence="5 6">
    <name type="scientific">Roseofilum halophilum BLCC-M91</name>
    <dbReference type="NCBI Taxonomy" id="3022259"/>
    <lineage>
        <taxon>Bacteria</taxon>
        <taxon>Bacillati</taxon>
        <taxon>Cyanobacteriota</taxon>
        <taxon>Cyanophyceae</taxon>
        <taxon>Desertifilales</taxon>
        <taxon>Desertifilaceae</taxon>
        <taxon>Roseofilum</taxon>
        <taxon>Roseofilum halophilum</taxon>
    </lineage>
</organism>
<keyword evidence="6" id="KW-1185">Reference proteome</keyword>
<dbReference type="CDD" id="cd06225">
    <property type="entry name" value="HAMP"/>
    <property type="match status" value="1"/>
</dbReference>
<keyword evidence="3" id="KW-0472">Membrane</keyword>
<evidence type="ECO:0000313" key="6">
    <source>
        <dbReference type="Proteomes" id="UP001231370"/>
    </source>
</evidence>
<dbReference type="InterPro" id="IPR003660">
    <property type="entry name" value="HAMP_dom"/>
</dbReference>
<proteinExistence type="predicted"/>
<dbReference type="PANTHER" id="PTHR43156:SF2">
    <property type="entry name" value="STAGE II SPORULATION PROTEIN E"/>
    <property type="match status" value="1"/>
</dbReference>